<protein>
    <submittedName>
        <fullName evidence="1">Class I peptide chain release factor</fullName>
    </submittedName>
</protein>
<dbReference type="Gene3D" id="3.30.160.20">
    <property type="match status" value="1"/>
</dbReference>
<proteinExistence type="predicted"/>
<evidence type="ECO:0000313" key="2">
    <source>
        <dbReference type="Proteomes" id="UP001153555"/>
    </source>
</evidence>
<sequence>MAARSIFHPRLLPQASFRPIWPVTVYKRLCLRAPAGFYAVRCSSTKSGAEEKKPPARLAEVQRLLHEAEERYKAAGGGAVPIPQIKLDGLVDILQLLYPCADHVTVSYARTVNTKVDMRFNVKNARWLSERVREKIMQMNFEKLVTAVSLQ</sequence>
<dbReference type="PANTHER" id="PTHR47352">
    <property type="entry name" value="CLASS I PEPTIDE CHAIN RELEASE FACTOR"/>
    <property type="match status" value="1"/>
</dbReference>
<evidence type="ECO:0000313" key="1">
    <source>
        <dbReference type="EMBL" id="CAA0815249.1"/>
    </source>
</evidence>
<keyword evidence="2" id="KW-1185">Reference proteome</keyword>
<dbReference type="Proteomes" id="UP001153555">
    <property type="component" value="Unassembled WGS sequence"/>
</dbReference>
<dbReference type="PANTHER" id="PTHR47352:SF1">
    <property type="entry name" value="CLASS I PEPTIDE CHAIN RELEASE FACTOR"/>
    <property type="match status" value="1"/>
</dbReference>
<gene>
    <name evidence="1" type="ORF">SHERM_15285</name>
</gene>
<dbReference type="OrthoDB" id="270639at2759"/>
<reference evidence="1" key="1">
    <citation type="submission" date="2019-12" db="EMBL/GenBank/DDBJ databases">
        <authorList>
            <person name="Scholes J."/>
        </authorList>
    </citation>
    <scope>NUCLEOTIDE SEQUENCE</scope>
</reference>
<organism evidence="1 2">
    <name type="scientific">Striga hermonthica</name>
    <name type="common">Purple witchweed</name>
    <name type="synonym">Buchnera hermonthica</name>
    <dbReference type="NCBI Taxonomy" id="68872"/>
    <lineage>
        <taxon>Eukaryota</taxon>
        <taxon>Viridiplantae</taxon>
        <taxon>Streptophyta</taxon>
        <taxon>Embryophyta</taxon>
        <taxon>Tracheophyta</taxon>
        <taxon>Spermatophyta</taxon>
        <taxon>Magnoliopsida</taxon>
        <taxon>eudicotyledons</taxon>
        <taxon>Gunneridae</taxon>
        <taxon>Pentapetalae</taxon>
        <taxon>asterids</taxon>
        <taxon>lamiids</taxon>
        <taxon>Lamiales</taxon>
        <taxon>Orobanchaceae</taxon>
        <taxon>Buchnereae</taxon>
        <taxon>Striga</taxon>
    </lineage>
</organism>
<comment type="caution">
    <text evidence="1">The sequence shown here is derived from an EMBL/GenBank/DDBJ whole genome shotgun (WGS) entry which is preliminary data.</text>
</comment>
<name>A0A9N7MUF4_STRHE</name>
<dbReference type="EMBL" id="CACSLK010012531">
    <property type="protein sequence ID" value="CAA0815249.1"/>
    <property type="molecule type" value="Genomic_DNA"/>
</dbReference>
<accession>A0A9N7MUF4</accession>
<dbReference type="AlphaFoldDB" id="A0A9N7MUF4"/>